<dbReference type="Proteomes" id="UP000054270">
    <property type="component" value="Unassembled WGS sequence"/>
</dbReference>
<organism evidence="1 2">
    <name type="scientific">Hypholoma sublateritium (strain FD-334 SS-4)</name>
    <dbReference type="NCBI Taxonomy" id="945553"/>
    <lineage>
        <taxon>Eukaryota</taxon>
        <taxon>Fungi</taxon>
        <taxon>Dikarya</taxon>
        <taxon>Basidiomycota</taxon>
        <taxon>Agaricomycotina</taxon>
        <taxon>Agaricomycetes</taxon>
        <taxon>Agaricomycetidae</taxon>
        <taxon>Agaricales</taxon>
        <taxon>Agaricineae</taxon>
        <taxon>Strophariaceae</taxon>
        <taxon>Hypholoma</taxon>
    </lineage>
</organism>
<accession>A0A0D2M2V7</accession>
<gene>
    <name evidence="1" type="ORF">HYPSUDRAFT_1013438</name>
</gene>
<evidence type="ECO:0000313" key="2">
    <source>
        <dbReference type="Proteomes" id="UP000054270"/>
    </source>
</evidence>
<dbReference type="AlphaFoldDB" id="A0A0D2M2V7"/>
<evidence type="ECO:0000313" key="1">
    <source>
        <dbReference type="EMBL" id="KJA17513.1"/>
    </source>
</evidence>
<protein>
    <submittedName>
        <fullName evidence="1">Uncharacterized protein</fullName>
    </submittedName>
</protein>
<sequence length="99" mass="11126">MPSSRPRPVRWLSRTQVRAIYGHVLRVRVENWERRALALRYRRASRLSGCALLLLPSVMLPARLKESISTCFSVAAESAYRSVKTDVGHPVPAEAQPTA</sequence>
<dbReference type="EMBL" id="KN817602">
    <property type="protein sequence ID" value="KJA17513.1"/>
    <property type="molecule type" value="Genomic_DNA"/>
</dbReference>
<proteinExistence type="predicted"/>
<reference evidence="2" key="1">
    <citation type="submission" date="2014-04" db="EMBL/GenBank/DDBJ databases">
        <title>Evolutionary Origins and Diversification of the Mycorrhizal Mutualists.</title>
        <authorList>
            <consortium name="DOE Joint Genome Institute"/>
            <consortium name="Mycorrhizal Genomics Consortium"/>
            <person name="Kohler A."/>
            <person name="Kuo A."/>
            <person name="Nagy L.G."/>
            <person name="Floudas D."/>
            <person name="Copeland A."/>
            <person name="Barry K.W."/>
            <person name="Cichocki N."/>
            <person name="Veneault-Fourrey C."/>
            <person name="LaButti K."/>
            <person name="Lindquist E.A."/>
            <person name="Lipzen A."/>
            <person name="Lundell T."/>
            <person name="Morin E."/>
            <person name="Murat C."/>
            <person name="Riley R."/>
            <person name="Ohm R."/>
            <person name="Sun H."/>
            <person name="Tunlid A."/>
            <person name="Henrissat B."/>
            <person name="Grigoriev I.V."/>
            <person name="Hibbett D.S."/>
            <person name="Martin F."/>
        </authorList>
    </citation>
    <scope>NUCLEOTIDE SEQUENCE [LARGE SCALE GENOMIC DNA]</scope>
    <source>
        <strain evidence="2">FD-334 SS-4</strain>
    </source>
</reference>
<keyword evidence="2" id="KW-1185">Reference proteome</keyword>
<name>A0A0D2M2V7_HYPSF</name>